<dbReference type="InterPro" id="IPR045373">
    <property type="entry name" value="DUF5889"/>
</dbReference>
<dbReference type="Pfam" id="PF19237">
    <property type="entry name" value="DUF5889"/>
    <property type="match status" value="1"/>
</dbReference>
<evidence type="ECO:0000259" key="1">
    <source>
        <dbReference type="Pfam" id="PF19237"/>
    </source>
</evidence>
<reference evidence="2" key="1">
    <citation type="submission" date="2019-07" db="EMBL/GenBank/DDBJ databases">
        <title>The discovery of a new lineage B mimivirus raises questions about particles surface fibrils.</title>
        <authorList>
            <person name="Silva L.K.S."/>
            <person name="Rodrigues R.A.L."/>
            <person name="Andrade A.C.S.P."/>
            <person name="Hikida H."/>
            <person name="Andreani J."/>
            <person name="Levasseur A."/>
            <person name="La Scola B."/>
            <person name="Abrahao J.S."/>
        </authorList>
    </citation>
    <scope>NUCLEOTIDE SEQUENCE</scope>
    <source>
        <strain evidence="2">B60</strain>
    </source>
</reference>
<protein>
    <recommendedName>
        <fullName evidence="1">DUF5889 domain-containing protein</fullName>
    </recommendedName>
</protein>
<dbReference type="EMBL" id="MN175499">
    <property type="protein sequence ID" value="QID06410.1"/>
    <property type="molecule type" value="Genomic_DNA"/>
</dbReference>
<proteinExistence type="predicted"/>
<feature type="domain" description="DUF5889" evidence="1">
    <location>
        <begin position="157"/>
        <end position="260"/>
    </location>
</feature>
<sequence length="354" mass="43157">MSESRPKKMFNTYLSFIEFKKDLVNDPKFIEYCFHKPIKKINNINQIYEYFDEENYEKCITHHTYLTNTLISDMMSNMYRLMKIYRFYYRCGIKIDKIDNEQVLLVQKYNKYEEFVSKYLKNLEKRNVLSYIPKWTFKQSNNMNQSNNQLPNITISNTFVYDFFGCLIHNNKLILFVINLEDGKQNNHTKLLFQQYILHVMNINYLRININEDIEKHLNWFFKNLKKEKYYVCNKFIKPDKNNINLEILLKSLEKFYDDYYKNHLIYYKNCKKENLQDHIKNLSAMTEIELIDDSKKKIDYDLDEDPDDKSCKISNQMYNHIMKNIYTPRKKTIKRNINDDKVDDIANCILKKN</sequence>
<accession>A0A6G6ADA3</accession>
<organism evidence="2">
    <name type="scientific">Borely moumouvirus</name>
    <dbReference type="NCBI Taxonomy" id="2712067"/>
    <lineage>
        <taxon>Viruses</taxon>
        <taxon>Varidnaviria</taxon>
        <taxon>Bamfordvirae</taxon>
        <taxon>Nucleocytoviricota</taxon>
        <taxon>Megaviricetes</taxon>
        <taxon>Imitervirales</taxon>
        <taxon>Mimiviridae</taxon>
        <taxon>Megamimivirinae</taxon>
        <taxon>Moumouvirus</taxon>
    </lineage>
</organism>
<evidence type="ECO:0000313" key="2">
    <source>
        <dbReference type="EMBL" id="QID06410.1"/>
    </source>
</evidence>
<name>A0A6G6ADA3_9VIRU</name>